<dbReference type="EMBL" id="WWEQ01000020">
    <property type="protein sequence ID" value="MYM19615.1"/>
    <property type="molecule type" value="Genomic_DNA"/>
</dbReference>
<dbReference type="Proteomes" id="UP000469215">
    <property type="component" value="Unassembled WGS sequence"/>
</dbReference>
<dbReference type="InterPro" id="IPR045851">
    <property type="entry name" value="AMP-bd_C_sf"/>
</dbReference>
<dbReference type="Pfam" id="PF00501">
    <property type="entry name" value="AMP-binding"/>
    <property type="match status" value="1"/>
</dbReference>
<organism evidence="6 7">
    <name type="scientific">Brevibacterium rongguiense</name>
    <dbReference type="NCBI Taxonomy" id="2695267"/>
    <lineage>
        <taxon>Bacteria</taxon>
        <taxon>Bacillati</taxon>
        <taxon>Actinomycetota</taxon>
        <taxon>Actinomycetes</taxon>
        <taxon>Micrococcales</taxon>
        <taxon>Brevibacteriaceae</taxon>
        <taxon>Brevibacterium</taxon>
    </lineage>
</organism>
<dbReference type="GO" id="GO:0006631">
    <property type="term" value="P:fatty acid metabolic process"/>
    <property type="evidence" value="ECO:0007669"/>
    <property type="project" value="TreeGrafter"/>
</dbReference>
<proteinExistence type="inferred from homology"/>
<dbReference type="Pfam" id="PF13193">
    <property type="entry name" value="AMP-binding_C"/>
    <property type="match status" value="1"/>
</dbReference>
<dbReference type="PROSITE" id="PS00455">
    <property type="entry name" value="AMP_BINDING"/>
    <property type="match status" value="1"/>
</dbReference>
<dbReference type="PANTHER" id="PTHR43201:SF5">
    <property type="entry name" value="MEDIUM-CHAIN ACYL-COA LIGASE ACSF2, MITOCHONDRIAL"/>
    <property type="match status" value="1"/>
</dbReference>
<evidence type="ECO:0000313" key="7">
    <source>
        <dbReference type="Proteomes" id="UP000469215"/>
    </source>
</evidence>
<accession>A0A6N9H6T4</accession>
<evidence type="ECO:0000256" key="3">
    <source>
        <dbReference type="SAM" id="Phobius"/>
    </source>
</evidence>
<comment type="similarity">
    <text evidence="1">Belongs to the ATP-dependent AMP-binding enzyme family.</text>
</comment>
<feature type="domain" description="AMP-dependent synthetase/ligase" evidence="4">
    <location>
        <begin position="20"/>
        <end position="375"/>
    </location>
</feature>
<protein>
    <submittedName>
        <fullName evidence="6">AMP-binding protein</fullName>
    </submittedName>
</protein>
<evidence type="ECO:0000256" key="2">
    <source>
        <dbReference type="ARBA" id="ARBA00022598"/>
    </source>
</evidence>
<dbReference type="InterPro" id="IPR025110">
    <property type="entry name" value="AMP-bd_C"/>
</dbReference>
<dbReference type="Gene3D" id="3.40.50.12780">
    <property type="entry name" value="N-terminal domain of ligase-like"/>
    <property type="match status" value="1"/>
</dbReference>
<dbReference type="PANTHER" id="PTHR43201">
    <property type="entry name" value="ACYL-COA SYNTHETASE"/>
    <property type="match status" value="1"/>
</dbReference>
<name>A0A6N9H6T4_9MICO</name>
<sequence length="510" mass="54495">MIRRSIVEQSSHNLIDPLLEHARTRPDEVFLRGPLSEPRLELTWAQLAGLIAPRARELAALYAQGERVILIAPTTAEFVIEYYAAQAAGLTVVAVNPLSTPRELAYYIADSGASAIHAHPATAEAGETAAREAGIPFAALTTVGAESVAAAAREDLGALSPARLPAEHVATLLYTSGTTGRPKGAMLTVRNLLDSGRNGVEASGLTTDDRSGTALPLFHVFGLASVLICAVAAGGQLTLLPRFDAVELMRVMDTDRLTLVAGVPTMWNAITHAPEGEYDFSSLRFALSGGASIAVGLMRRFEERFGARIAEGYGLTETTAQATLNRWDGVIKPGTVGTDLPNIETKIVALDGTDADVDEVGEVCVRGSIVMAGYWNRPEATAEAIDADGWFRTGDLGSKDADGYLSIVDRLKEMIIHGGYNVYPREIEEVLYEHPGVLEAAVIGSPDEHYGQIVAAAITPMPGVELTAAEIEAFCRERLSAYKIPRIIRFLEALPKGATGKIQKREIALD</sequence>
<dbReference type="Gene3D" id="3.30.300.30">
    <property type="match status" value="1"/>
</dbReference>
<evidence type="ECO:0000256" key="1">
    <source>
        <dbReference type="ARBA" id="ARBA00006432"/>
    </source>
</evidence>
<dbReference type="AlphaFoldDB" id="A0A6N9H6T4"/>
<keyword evidence="3" id="KW-1133">Transmembrane helix</keyword>
<comment type="caution">
    <text evidence="6">The sequence shown here is derived from an EMBL/GenBank/DDBJ whole genome shotgun (WGS) entry which is preliminary data.</text>
</comment>
<feature type="transmembrane region" description="Helical" evidence="3">
    <location>
        <begin position="217"/>
        <end position="240"/>
    </location>
</feature>
<evidence type="ECO:0000259" key="4">
    <source>
        <dbReference type="Pfam" id="PF00501"/>
    </source>
</evidence>
<evidence type="ECO:0000313" key="6">
    <source>
        <dbReference type="EMBL" id="MYM19615.1"/>
    </source>
</evidence>
<keyword evidence="2" id="KW-0436">Ligase</keyword>
<dbReference type="SUPFAM" id="SSF56801">
    <property type="entry name" value="Acetyl-CoA synthetase-like"/>
    <property type="match status" value="1"/>
</dbReference>
<gene>
    <name evidence="6" type="ORF">GSY69_06425</name>
</gene>
<dbReference type="GO" id="GO:0031956">
    <property type="term" value="F:medium-chain fatty acid-CoA ligase activity"/>
    <property type="evidence" value="ECO:0007669"/>
    <property type="project" value="TreeGrafter"/>
</dbReference>
<keyword evidence="7" id="KW-1185">Reference proteome</keyword>
<dbReference type="InterPro" id="IPR020845">
    <property type="entry name" value="AMP-binding_CS"/>
</dbReference>
<evidence type="ECO:0000259" key="5">
    <source>
        <dbReference type="Pfam" id="PF13193"/>
    </source>
</evidence>
<dbReference type="InterPro" id="IPR042099">
    <property type="entry name" value="ANL_N_sf"/>
</dbReference>
<reference evidence="6 7" key="1">
    <citation type="submission" date="2020-01" db="EMBL/GenBank/DDBJ databases">
        <authorList>
            <person name="Deng T."/>
        </authorList>
    </citation>
    <scope>NUCLEOTIDE SEQUENCE [LARGE SCALE GENOMIC DNA]</scope>
    <source>
        <strain evidence="6 7">5221</strain>
    </source>
</reference>
<keyword evidence="3" id="KW-0472">Membrane</keyword>
<dbReference type="FunFam" id="3.30.300.30:FF:000008">
    <property type="entry name" value="2,3-dihydroxybenzoate-AMP ligase"/>
    <property type="match status" value="1"/>
</dbReference>
<feature type="domain" description="AMP-binding enzyme C-terminal" evidence="5">
    <location>
        <begin position="426"/>
        <end position="501"/>
    </location>
</feature>
<keyword evidence="3" id="KW-0812">Transmembrane</keyword>
<dbReference type="InterPro" id="IPR000873">
    <property type="entry name" value="AMP-dep_synth/lig_dom"/>
</dbReference>